<dbReference type="GO" id="GO:0046820">
    <property type="term" value="F:4-amino-4-deoxychorismate synthase activity"/>
    <property type="evidence" value="ECO:0007669"/>
    <property type="project" value="TreeGrafter"/>
</dbReference>
<evidence type="ECO:0000259" key="1">
    <source>
        <dbReference type="Pfam" id="PF00425"/>
    </source>
</evidence>
<dbReference type="SUPFAM" id="SSF56322">
    <property type="entry name" value="ADC synthase"/>
    <property type="match status" value="1"/>
</dbReference>
<dbReference type="PRINTS" id="PR00095">
    <property type="entry name" value="ANTSNTHASEI"/>
</dbReference>
<dbReference type="KEGG" id="chyd:H4K34_05390"/>
<dbReference type="RefSeq" id="WP_210759801.1">
    <property type="nucleotide sequence ID" value="NZ_CP060139.1"/>
</dbReference>
<keyword evidence="3" id="KW-1185">Reference proteome</keyword>
<dbReference type="InterPro" id="IPR019999">
    <property type="entry name" value="Anth_synth_I-like"/>
</dbReference>
<dbReference type="AlphaFoldDB" id="A0A7H0VHS6"/>
<reference evidence="2 3" key="1">
    <citation type="submission" date="2020-08" db="EMBL/GenBank/DDBJ databases">
        <title>Croceimicrobium hydrocarbonivorans gen. nov., sp. nov., a novel marine bacterium isolated from a bacterial consortium that degrades polyethylene terephthalate.</title>
        <authorList>
            <person name="Liu R."/>
        </authorList>
    </citation>
    <scope>NUCLEOTIDE SEQUENCE [LARGE SCALE GENOMIC DNA]</scope>
    <source>
        <strain evidence="2 3">A20-9</strain>
    </source>
</reference>
<protein>
    <submittedName>
        <fullName evidence="2">Anthranilate synthase component I family protein</fullName>
    </submittedName>
</protein>
<name>A0A7H0VHS6_9FLAO</name>
<evidence type="ECO:0000313" key="2">
    <source>
        <dbReference type="EMBL" id="QNR25274.1"/>
    </source>
</evidence>
<organism evidence="2 3">
    <name type="scientific">Croceimicrobium hydrocarbonivorans</name>
    <dbReference type="NCBI Taxonomy" id="2761580"/>
    <lineage>
        <taxon>Bacteria</taxon>
        <taxon>Pseudomonadati</taxon>
        <taxon>Bacteroidota</taxon>
        <taxon>Flavobacteriia</taxon>
        <taxon>Flavobacteriales</taxon>
        <taxon>Owenweeksiaceae</taxon>
        <taxon>Croceimicrobium</taxon>
    </lineage>
</organism>
<dbReference type="PANTHER" id="PTHR11236:SF50">
    <property type="entry name" value="AMINODEOXYCHORISMATE SYNTHASE COMPONENT 1"/>
    <property type="match status" value="1"/>
</dbReference>
<dbReference type="InterPro" id="IPR005801">
    <property type="entry name" value="ADC_synthase"/>
</dbReference>
<dbReference type="EMBL" id="CP060139">
    <property type="protein sequence ID" value="QNR25274.1"/>
    <property type="molecule type" value="Genomic_DNA"/>
</dbReference>
<gene>
    <name evidence="2" type="ORF">H4K34_05390</name>
</gene>
<accession>A0A7H0VHS6</accession>
<feature type="domain" description="Chorismate-utilising enzyme C-terminal" evidence="1">
    <location>
        <begin position="155"/>
        <end position="411"/>
    </location>
</feature>
<dbReference type="InterPro" id="IPR015890">
    <property type="entry name" value="Chorismate_C"/>
</dbReference>
<sequence>MSQGYRFAWPEAVQKWQQLESLAASSEHCILLDSHQHKDLYGSWDKILAWGARAIYQGDFEGLKTFRQEHKDWLFGHLAYDLKNQLEDLDTRHPQKIAWADLQFFVPETILLCKEGQCEVLSWHYANQEALETNLNLESSRESFPKLNFEAQTSREVYLQDIQSLKQELQYGNIYEINYCTLFEARGPMCPLQRFQELNEKHQAPFSAYYRDKQRHLLCFSPERYLRKKGDELISQPIKGTAARAQDPVRDQEQKAHLLSSEKERAENVMIVDLVRNDLSRTARRNSVSVPELFGLYSFNAVHQMISTVRSELDSARYTLEDALHYSFPMGSMTGAPKVSAMQLIDRHEHFRRGLYSGALGYIDPDGNFDFNVVIRSIAYDAEQKYAQVAVGSAITIHCDAEAEYAECLLKAEKLIR</sequence>
<dbReference type="Proteomes" id="UP000516305">
    <property type="component" value="Chromosome"/>
</dbReference>
<dbReference type="GO" id="GO:0000162">
    <property type="term" value="P:L-tryptophan biosynthetic process"/>
    <property type="evidence" value="ECO:0007669"/>
    <property type="project" value="TreeGrafter"/>
</dbReference>
<evidence type="ECO:0000313" key="3">
    <source>
        <dbReference type="Proteomes" id="UP000516305"/>
    </source>
</evidence>
<dbReference type="Gene3D" id="3.60.120.10">
    <property type="entry name" value="Anthranilate synthase"/>
    <property type="match status" value="1"/>
</dbReference>
<dbReference type="PANTHER" id="PTHR11236">
    <property type="entry name" value="AMINOBENZOATE/ANTHRANILATE SYNTHASE"/>
    <property type="match status" value="1"/>
</dbReference>
<proteinExistence type="predicted"/>
<dbReference type="Pfam" id="PF00425">
    <property type="entry name" value="Chorismate_bind"/>
    <property type="match status" value="1"/>
</dbReference>